<dbReference type="GO" id="GO:0032259">
    <property type="term" value="P:methylation"/>
    <property type="evidence" value="ECO:0007669"/>
    <property type="project" value="UniProtKB-KW"/>
</dbReference>
<dbReference type="InterPro" id="IPR053888">
    <property type="entry name" value="MRM3-like_sub_bind"/>
</dbReference>
<gene>
    <name evidence="5" type="ORF">EQP59_04935</name>
</gene>
<dbReference type="OrthoDB" id="9785673at2"/>
<dbReference type="GO" id="GO:0003723">
    <property type="term" value="F:RNA binding"/>
    <property type="evidence" value="ECO:0007669"/>
    <property type="project" value="InterPro"/>
</dbReference>
<dbReference type="AlphaFoldDB" id="A0A410JRG0"/>
<dbReference type="PANTHER" id="PTHR43191:SF2">
    <property type="entry name" value="RRNA METHYLTRANSFERASE 3, MITOCHONDRIAL"/>
    <property type="match status" value="1"/>
</dbReference>
<dbReference type="Pfam" id="PF00588">
    <property type="entry name" value="SpoU_methylase"/>
    <property type="match status" value="1"/>
</dbReference>
<dbReference type="SMART" id="SM00967">
    <property type="entry name" value="SpoU_sub_bind"/>
    <property type="match status" value="1"/>
</dbReference>
<protein>
    <submittedName>
        <fullName evidence="5">RNA methyltransferase</fullName>
    </submittedName>
</protein>
<dbReference type="SUPFAM" id="SSF55315">
    <property type="entry name" value="L30e-like"/>
    <property type="match status" value="1"/>
</dbReference>
<dbReference type="InterPro" id="IPR029064">
    <property type="entry name" value="Ribosomal_eL30-like_sf"/>
</dbReference>
<evidence type="ECO:0000259" key="4">
    <source>
        <dbReference type="SMART" id="SM00967"/>
    </source>
</evidence>
<evidence type="ECO:0000256" key="2">
    <source>
        <dbReference type="ARBA" id="ARBA00022603"/>
    </source>
</evidence>
<dbReference type="GO" id="GO:0005737">
    <property type="term" value="C:cytoplasm"/>
    <property type="evidence" value="ECO:0007669"/>
    <property type="project" value="UniProtKB-ARBA"/>
</dbReference>
<dbReference type="InterPro" id="IPR051259">
    <property type="entry name" value="rRNA_Methyltransferase"/>
</dbReference>
<dbReference type="InterPro" id="IPR029026">
    <property type="entry name" value="tRNA_m1G_MTases_N"/>
</dbReference>
<dbReference type="Proteomes" id="UP000287701">
    <property type="component" value="Chromosome"/>
</dbReference>
<dbReference type="Pfam" id="PF22435">
    <property type="entry name" value="MRM3-like_sub_bind"/>
    <property type="match status" value="1"/>
</dbReference>
<dbReference type="Gene3D" id="3.30.1330.30">
    <property type="match status" value="1"/>
</dbReference>
<feature type="domain" description="RNA 2-O ribose methyltransferase substrate binding" evidence="4">
    <location>
        <begin position="26"/>
        <end position="89"/>
    </location>
</feature>
<reference evidence="5 6" key="1">
    <citation type="submission" date="2019-01" db="EMBL/GenBank/DDBJ databases">
        <title>Whole Genome of Ornithobacterium rhinotracheale FARPER-174b.</title>
        <authorList>
            <person name="Tataje-Lavanda L.A."/>
            <person name="Montalvan A."/>
            <person name="Montesinos R."/>
            <person name="Zimic M."/>
            <person name="Fernandez-Sanchez M."/>
            <person name="Fernandez-Diaz M."/>
        </authorList>
    </citation>
    <scope>NUCLEOTIDE SEQUENCE [LARGE SCALE GENOMIC DNA]</scope>
    <source>
        <strain evidence="5 6">FARPER-174b</strain>
    </source>
</reference>
<evidence type="ECO:0000256" key="3">
    <source>
        <dbReference type="ARBA" id="ARBA00022679"/>
    </source>
</evidence>
<dbReference type="SUPFAM" id="SSF75217">
    <property type="entry name" value="alpha/beta knot"/>
    <property type="match status" value="1"/>
</dbReference>
<dbReference type="InterPro" id="IPR013123">
    <property type="entry name" value="SpoU_subst-bd"/>
</dbReference>
<dbReference type="Gene3D" id="3.40.1280.10">
    <property type="match status" value="1"/>
</dbReference>
<dbReference type="EMBL" id="CP035107">
    <property type="protein sequence ID" value="QAR30729.1"/>
    <property type="molecule type" value="Genomic_DNA"/>
</dbReference>
<dbReference type="GO" id="GO:0006396">
    <property type="term" value="P:RNA processing"/>
    <property type="evidence" value="ECO:0007669"/>
    <property type="project" value="InterPro"/>
</dbReference>
<dbReference type="RefSeq" id="WP_128501206.1">
    <property type="nucleotide sequence ID" value="NZ_CP035107.1"/>
</dbReference>
<proteinExistence type="inferred from homology"/>
<dbReference type="InterPro" id="IPR001537">
    <property type="entry name" value="SpoU_MeTrfase"/>
</dbReference>
<keyword evidence="2 5" id="KW-0489">Methyltransferase</keyword>
<evidence type="ECO:0000256" key="1">
    <source>
        <dbReference type="ARBA" id="ARBA00007228"/>
    </source>
</evidence>
<keyword evidence="3 5" id="KW-0808">Transferase</keyword>
<dbReference type="GO" id="GO:0008173">
    <property type="term" value="F:RNA methyltransferase activity"/>
    <property type="evidence" value="ECO:0007669"/>
    <property type="project" value="InterPro"/>
</dbReference>
<evidence type="ECO:0000313" key="6">
    <source>
        <dbReference type="Proteomes" id="UP000287701"/>
    </source>
</evidence>
<accession>A0A410JRG0</accession>
<dbReference type="CDD" id="cd18109">
    <property type="entry name" value="SpoU-like_RNA-MTase"/>
    <property type="match status" value="1"/>
</dbReference>
<dbReference type="InterPro" id="IPR029028">
    <property type="entry name" value="Alpha/beta_knot_MTases"/>
</dbReference>
<name>A0A410JRG0_ORNRH</name>
<comment type="similarity">
    <text evidence="1">Belongs to the class IV-like SAM-binding methyltransferase superfamily. RNA methyltransferase TrmH family.</text>
</comment>
<dbReference type="PANTHER" id="PTHR43191">
    <property type="entry name" value="RRNA METHYLTRANSFERASE 3"/>
    <property type="match status" value="1"/>
</dbReference>
<organism evidence="5 6">
    <name type="scientific">Ornithobacterium rhinotracheale</name>
    <dbReference type="NCBI Taxonomy" id="28251"/>
    <lineage>
        <taxon>Bacteria</taxon>
        <taxon>Pseudomonadati</taxon>
        <taxon>Bacteroidota</taxon>
        <taxon>Flavobacteriia</taxon>
        <taxon>Flavobacteriales</taxon>
        <taxon>Weeksellaceae</taxon>
        <taxon>Ornithobacterium</taxon>
    </lineage>
</organism>
<evidence type="ECO:0000313" key="5">
    <source>
        <dbReference type="EMBL" id="QAR30729.1"/>
    </source>
</evidence>
<sequence>MVSKSTIKLIKSLQQKKYRNKHQLFVVEGIKSVQEFLKSRFKLNAIYCLEELKNDFKNAEIVSEKELSQISALKNPQKVLAVFACEKNEFPTNLDELILALDNVQDPGNLGTILRLADWFGIKNIVCNSDTVDCYNPKTIQASMGSLSRVHVFYIDLKEFLAQQKNPIYGTFMNGENIYNQNLAQKAIIVLGNEGKGISHEIEKLCTQRISIPQVGNSTESLNVAMAASIVINEFCRPQLMKI</sequence>